<feature type="compositionally biased region" description="Polar residues" evidence="3">
    <location>
        <begin position="41"/>
        <end position="51"/>
    </location>
</feature>
<dbReference type="PANTHER" id="PTHR28133:SF1">
    <property type="entry name" value="REQUIRED FOR RESPIRATORY GROWTH PROTEIN 7, MITOCHONDRIAL"/>
    <property type="match status" value="1"/>
</dbReference>
<gene>
    <name evidence="4" type="ORF">SUNI508_13730</name>
</gene>
<evidence type="ECO:0000256" key="1">
    <source>
        <dbReference type="ARBA" id="ARBA00004173"/>
    </source>
</evidence>
<dbReference type="EMBL" id="JARVKF010000043">
    <property type="protein sequence ID" value="KAK9424319.1"/>
    <property type="molecule type" value="Genomic_DNA"/>
</dbReference>
<evidence type="ECO:0000256" key="3">
    <source>
        <dbReference type="SAM" id="MobiDB-lite"/>
    </source>
</evidence>
<dbReference type="PANTHER" id="PTHR28133">
    <property type="entry name" value="REQUIRED FOR RESPIRATORY GROWTH PROTEIN 7, MITOCHONDRIAL"/>
    <property type="match status" value="1"/>
</dbReference>
<dbReference type="Pfam" id="PF10356">
    <property type="entry name" value="RRG7"/>
    <property type="match status" value="2"/>
</dbReference>
<keyword evidence="4" id="KW-0255">Endonuclease</keyword>
<dbReference type="InterPro" id="IPR018828">
    <property type="entry name" value="RRG7"/>
</dbReference>
<dbReference type="Proteomes" id="UP001408356">
    <property type="component" value="Unassembled WGS sequence"/>
</dbReference>
<dbReference type="InterPro" id="IPR011335">
    <property type="entry name" value="Restrct_endonuc-II-like"/>
</dbReference>
<dbReference type="SUPFAM" id="SSF52980">
    <property type="entry name" value="Restriction endonuclease-like"/>
    <property type="match status" value="1"/>
</dbReference>
<keyword evidence="4" id="KW-0378">Hydrolase</keyword>
<dbReference type="InterPro" id="IPR011856">
    <property type="entry name" value="tRNA_endonuc-like_dom_sf"/>
</dbReference>
<feature type="region of interest" description="Disordered" evidence="3">
    <location>
        <begin position="36"/>
        <end position="61"/>
    </location>
</feature>
<reference evidence="4 5" key="1">
    <citation type="journal article" date="2024" name="J. Plant Pathol.">
        <title>Sequence and assembly of the genome of Seiridium unicorne, isolate CBS 538.82, causal agent of cypress canker disease.</title>
        <authorList>
            <person name="Scali E."/>
            <person name="Rocca G.D."/>
            <person name="Danti R."/>
            <person name="Garbelotto M."/>
            <person name="Barberini S."/>
            <person name="Baroncelli R."/>
            <person name="Emiliani G."/>
        </authorList>
    </citation>
    <scope>NUCLEOTIDE SEQUENCE [LARGE SCALE GENOMIC DNA]</scope>
    <source>
        <strain evidence="4 5">BM-138-508</strain>
    </source>
</reference>
<evidence type="ECO:0000313" key="4">
    <source>
        <dbReference type="EMBL" id="KAK9424319.1"/>
    </source>
</evidence>
<dbReference type="GO" id="GO:0004519">
    <property type="term" value="F:endonuclease activity"/>
    <property type="evidence" value="ECO:0007669"/>
    <property type="project" value="UniProtKB-KW"/>
</dbReference>
<keyword evidence="2" id="KW-0496">Mitochondrion</keyword>
<comment type="subcellular location">
    <subcellularLocation>
        <location evidence="1">Mitochondrion</location>
    </subcellularLocation>
</comment>
<keyword evidence="4" id="KW-0540">Nuclease</keyword>
<accession>A0ABR2VCU3</accession>
<name>A0ABR2VCU3_9PEZI</name>
<protein>
    <submittedName>
        <fullName evidence="4">Restriction endonuclease type IV Mrr domain-containing protein</fullName>
    </submittedName>
</protein>
<dbReference type="Gene3D" id="3.40.1350.10">
    <property type="match status" value="1"/>
</dbReference>
<keyword evidence="5" id="KW-1185">Reference proteome</keyword>
<proteinExistence type="predicted"/>
<sequence>MSFCPKTRLWARSSQLTAKQKNFQKVLPRQQLRRQIHASRTAANSSTSDSTPALRFPDPPSKEHCDVSSYTAYAERIGLDTSSTTYVGTHYEYTVAATLEKFGFHLRRVGGAGDYGIDLLGTWSVPSTPTPLRVLLQCKASSITSKARIGPATIRELEGAFVGAPPGWRRSNVVGLLVTQRTATKGVRESLSRSRWPMGFVSCSSDGIVQQMIWNAKAEEEGLAGLGVGVRLSETGSTQELVLTWKGQPTLAT</sequence>
<evidence type="ECO:0000256" key="2">
    <source>
        <dbReference type="ARBA" id="ARBA00023128"/>
    </source>
</evidence>
<evidence type="ECO:0000313" key="5">
    <source>
        <dbReference type="Proteomes" id="UP001408356"/>
    </source>
</evidence>
<comment type="caution">
    <text evidence="4">The sequence shown here is derived from an EMBL/GenBank/DDBJ whole genome shotgun (WGS) entry which is preliminary data.</text>
</comment>
<organism evidence="4 5">
    <name type="scientific">Seiridium unicorne</name>
    <dbReference type="NCBI Taxonomy" id="138068"/>
    <lineage>
        <taxon>Eukaryota</taxon>
        <taxon>Fungi</taxon>
        <taxon>Dikarya</taxon>
        <taxon>Ascomycota</taxon>
        <taxon>Pezizomycotina</taxon>
        <taxon>Sordariomycetes</taxon>
        <taxon>Xylariomycetidae</taxon>
        <taxon>Amphisphaeriales</taxon>
        <taxon>Sporocadaceae</taxon>
        <taxon>Seiridium</taxon>
    </lineage>
</organism>